<evidence type="ECO:0000256" key="2">
    <source>
        <dbReference type="ARBA" id="ARBA00022692"/>
    </source>
</evidence>
<evidence type="ECO:0000256" key="7">
    <source>
        <dbReference type="SAM" id="Phobius"/>
    </source>
</evidence>
<dbReference type="PANTHER" id="PTHR33048">
    <property type="entry name" value="PTH11-LIKE INTEGRAL MEMBRANE PROTEIN (AFU_ORTHOLOGUE AFUA_5G11245)"/>
    <property type="match status" value="1"/>
</dbReference>
<dbReference type="GO" id="GO:0016020">
    <property type="term" value="C:membrane"/>
    <property type="evidence" value="ECO:0007669"/>
    <property type="project" value="UniProtKB-SubCell"/>
</dbReference>
<evidence type="ECO:0000313" key="10">
    <source>
        <dbReference type="Proteomes" id="UP000179179"/>
    </source>
</evidence>
<dbReference type="OrthoDB" id="5022096at2759"/>
<evidence type="ECO:0000256" key="3">
    <source>
        <dbReference type="ARBA" id="ARBA00022989"/>
    </source>
</evidence>
<dbReference type="RefSeq" id="XP_022383638.1">
    <property type="nucleotide sequence ID" value="XM_022538493.1"/>
</dbReference>
<sequence length="403" mass="45036">MPTPTGNPRDVVADESHLGIIIGVQTALTVLAVVVVCLRLYVRVKIVRSSGCDDWTMALAALCSLGGWVLYVYKACHGLGHHIKFLGDMDRMKLSEAAFWQVIICSATGIALLKISIALNLLRFSPTRWYTMSLWTSIAFVAAYSFMGAMTFFLHCKPMQAHWDTRIKDAKCYSVHLFVVFALINTLTAFNIFTDVLFATIPIPIVWNLRMKRRVRMYLIGVFSLGYFTVGLGVIKAVAQLAYPNETDIFFNDSILFWGLAQFNVGILTACVPSLKPLATRALKLSEYTQSRSRSHGLYGRRSTGRWTSSRRSRRVFSIHRRDQYGIEELHSHDVSTRSQSDEVKLTPYGATVSFTAHAERGRLESSSEIDENVGAEMSPERRVVGGILKTTQTTVVSSRAAD</sequence>
<feature type="transmembrane region" description="Helical" evidence="7">
    <location>
        <begin position="175"/>
        <end position="206"/>
    </location>
</feature>
<dbReference type="GeneID" id="34454755"/>
<feature type="domain" description="Rhodopsin" evidence="8">
    <location>
        <begin position="38"/>
        <end position="280"/>
    </location>
</feature>
<keyword evidence="4 7" id="KW-0472">Membrane</keyword>
<comment type="subcellular location">
    <subcellularLocation>
        <location evidence="1">Membrane</location>
        <topology evidence="1">Multi-pass membrane protein</topology>
    </subcellularLocation>
</comment>
<protein>
    <recommendedName>
        <fullName evidence="8">Rhodopsin domain-containing protein</fullName>
    </recommendedName>
</protein>
<dbReference type="InterPro" id="IPR052337">
    <property type="entry name" value="SAT4-like"/>
</dbReference>
<feature type="region of interest" description="Disordered" evidence="6">
    <location>
        <begin position="360"/>
        <end position="382"/>
    </location>
</feature>
<feature type="transmembrane region" description="Helical" evidence="7">
    <location>
        <begin position="98"/>
        <end position="122"/>
    </location>
</feature>
<proteinExistence type="inferred from homology"/>
<reference evidence="9 10" key="1">
    <citation type="journal article" date="2016" name="Genome Biol. Evol.">
        <title>Draft genome sequence of an aflatoxigenic Aspergillus species, A. bombycis.</title>
        <authorList>
            <person name="Moore G.G."/>
            <person name="Mack B.M."/>
            <person name="Beltz S.B."/>
            <person name="Gilbert M.K."/>
        </authorList>
    </citation>
    <scope>NUCLEOTIDE SEQUENCE [LARGE SCALE GENOMIC DNA]</scope>
    <source>
        <strain evidence="10">NRRL 26010</strain>
    </source>
</reference>
<keyword evidence="10" id="KW-1185">Reference proteome</keyword>
<dbReference type="PANTHER" id="PTHR33048:SF167">
    <property type="entry name" value="INTEGRAL MEMBRANE PROTEIN"/>
    <property type="match status" value="1"/>
</dbReference>
<accession>A0A1F7ZKF3</accession>
<evidence type="ECO:0000259" key="8">
    <source>
        <dbReference type="Pfam" id="PF20684"/>
    </source>
</evidence>
<feature type="transmembrane region" description="Helical" evidence="7">
    <location>
        <begin position="255"/>
        <end position="275"/>
    </location>
</feature>
<dbReference type="AlphaFoldDB" id="A0A1F7ZKF3"/>
<feature type="transmembrane region" description="Helical" evidence="7">
    <location>
        <begin position="54"/>
        <end position="73"/>
    </location>
</feature>
<organism evidence="9 10">
    <name type="scientific">Aspergillus bombycis</name>
    <dbReference type="NCBI Taxonomy" id="109264"/>
    <lineage>
        <taxon>Eukaryota</taxon>
        <taxon>Fungi</taxon>
        <taxon>Dikarya</taxon>
        <taxon>Ascomycota</taxon>
        <taxon>Pezizomycotina</taxon>
        <taxon>Eurotiomycetes</taxon>
        <taxon>Eurotiomycetidae</taxon>
        <taxon>Eurotiales</taxon>
        <taxon>Aspergillaceae</taxon>
        <taxon>Aspergillus</taxon>
    </lineage>
</organism>
<feature type="transmembrane region" description="Helical" evidence="7">
    <location>
        <begin position="20"/>
        <end position="42"/>
    </location>
</feature>
<evidence type="ECO:0000256" key="6">
    <source>
        <dbReference type="SAM" id="MobiDB-lite"/>
    </source>
</evidence>
<feature type="transmembrane region" description="Helical" evidence="7">
    <location>
        <begin position="134"/>
        <end position="155"/>
    </location>
</feature>
<keyword evidence="3 7" id="KW-1133">Transmembrane helix</keyword>
<dbReference type="InterPro" id="IPR049326">
    <property type="entry name" value="Rhodopsin_dom_fungi"/>
</dbReference>
<comment type="similarity">
    <text evidence="5">Belongs to the SAT4 family.</text>
</comment>
<gene>
    <name evidence="9" type="ORF">ABOM_011365</name>
</gene>
<evidence type="ECO:0000313" key="9">
    <source>
        <dbReference type="EMBL" id="OGM39921.1"/>
    </source>
</evidence>
<comment type="caution">
    <text evidence="9">The sequence shown here is derived from an EMBL/GenBank/DDBJ whole genome shotgun (WGS) entry which is preliminary data.</text>
</comment>
<evidence type="ECO:0000256" key="1">
    <source>
        <dbReference type="ARBA" id="ARBA00004141"/>
    </source>
</evidence>
<evidence type="ECO:0000256" key="5">
    <source>
        <dbReference type="ARBA" id="ARBA00038359"/>
    </source>
</evidence>
<dbReference type="Pfam" id="PF20684">
    <property type="entry name" value="Fung_rhodopsin"/>
    <property type="match status" value="1"/>
</dbReference>
<keyword evidence="2 7" id="KW-0812">Transmembrane</keyword>
<evidence type="ECO:0000256" key="4">
    <source>
        <dbReference type="ARBA" id="ARBA00023136"/>
    </source>
</evidence>
<dbReference type="EMBL" id="LYCR01000169">
    <property type="protein sequence ID" value="OGM39921.1"/>
    <property type="molecule type" value="Genomic_DNA"/>
</dbReference>
<dbReference type="Proteomes" id="UP000179179">
    <property type="component" value="Unassembled WGS sequence"/>
</dbReference>
<feature type="transmembrane region" description="Helical" evidence="7">
    <location>
        <begin position="218"/>
        <end position="243"/>
    </location>
</feature>
<name>A0A1F7ZKF3_9EURO</name>